<protein>
    <submittedName>
        <fullName evidence="2">Uncharacterized protein</fullName>
    </submittedName>
</protein>
<sequence length="115" mass="12287">MKLATVVLFVFSIATVLANVSNRNRRGLPGVLLKDPNPITFTNFKQQYYYPRPNWGVYGGNFGNAYGISSYGVGTFGGWNHGGNYGSSYVTNSYGAGTYPNVASSNSGFAATAYG</sequence>
<reference evidence="2 3" key="1">
    <citation type="submission" date="2022-05" db="EMBL/GenBank/DDBJ databases">
        <title>A multi-omics perspective on studying reproductive biology in Daphnia sinensis.</title>
        <authorList>
            <person name="Jia J."/>
        </authorList>
    </citation>
    <scope>NUCLEOTIDE SEQUENCE [LARGE SCALE GENOMIC DNA]</scope>
    <source>
        <strain evidence="2 3">WSL</strain>
    </source>
</reference>
<organism evidence="2 3">
    <name type="scientific">Daphnia sinensis</name>
    <dbReference type="NCBI Taxonomy" id="1820382"/>
    <lineage>
        <taxon>Eukaryota</taxon>
        <taxon>Metazoa</taxon>
        <taxon>Ecdysozoa</taxon>
        <taxon>Arthropoda</taxon>
        <taxon>Crustacea</taxon>
        <taxon>Branchiopoda</taxon>
        <taxon>Diplostraca</taxon>
        <taxon>Cladocera</taxon>
        <taxon>Anomopoda</taxon>
        <taxon>Daphniidae</taxon>
        <taxon>Daphnia</taxon>
        <taxon>Daphnia similis group</taxon>
    </lineage>
</organism>
<name>A0AAD5KG76_9CRUS</name>
<accession>A0AAD5KG76</accession>
<comment type="caution">
    <text evidence="2">The sequence shown here is derived from an EMBL/GenBank/DDBJ whole genome shotgun (WGS) entry which is preliminary data.</text>
</comment>
<evidence type="ECO:0000256" key="1">
    <source>
        <dbReference type="SAM" id="SignalP"/>
    </source>
</evidence>
<dbReference type="AlphaFoldDB" id="A0AAD5KG76"/>
<dbReference type="EMBL" id="WJBH02000010">
    <property type="protein sequence ID" value="KAI9551481.1"/>
    <property type="molecule type" value="Genomic_DNA"/>
</dbReference>
<keyword evidence="1" id="KW-0732">Signal</keyword>
<gene>
    <name evidence="2" type="ORF">GHT06_021814</name>
</gene>
<proteinExistence type="predicted"/>
<dbReference type="Proteomes" id="UP000820818">
    <property type="component" value="Linkage Group LG10"/>
</dbReference>
<feature type="chain" id="PRO_5042037157" evidence="1">
    <location>
        <begin position="19"/>
        <end position="115"/>
    </location>
</feature>
<evidence type="ECO:0000313" key="2">
    <source>
        <dbReference type="EMBL" id="KAI9551481.1"/>
    </source>
</evidence>
<feature type="signal peptide" evidence="1">
    <location>
        <begin position="1"/>
        <end position="18"/>
    </location>
</feature>
<evidence type="ECO:0000313" key="3">
    <source>
        <dbReference type="Proteomes" id="UP000820818"/>
    </source>
</evidence>
<keyword evidence="3" id="KW-1185">Reference proteome</keyword>